<dbReference type="Pfam" id="PF12986">
    <property type="entry name" value="DUF3870"/>
    <property type="match status" value="1"/>
</dbReference>
<accession>A0ABV4BSR0</accession>
<dbReference type="Proteomes" id="UP001564657">
    <property type="component" value="Unassembled WGS sequence"/>
</dbReference>
<dbReference type="RefSeq" id="WP_369705727.1">
    <property type="nucleotide sequence ID" value="NZ_JBGEWD010000026.1"/>
</dbReference>
<gene>
    <name evidence="2" type="ORF">AB8U03_16855</name>
</gene>
<feature type="domain" description="DUF3870" evidence="1">
    <location>
        <begin position="7"/>
        <end position="99"/>
    </location>
</feature>
<keyword evidence="3" id="KW-1185">Reference proteome</keyword>
<evidence type="ECO:0000313" key="3">
    <source>
        <dbReference type="Proteomes" id="UP001564657"/>
    </source>
</evidence>
<dbReference type="InterPro" id="IPR024617">
    <property type="entry name" value="DUF3870"/>
</dbReference>
<comment type="caution">
    <text evidence="2">The sequence shown here is derived from an EMBL/GenBank/DDBJ whole genome shotgun (WGS) entry which is preliminary data.</text>
</comment>
<protein>
    <submittedName>
        <fullName evidence="2">DUF3870 domain-containing protein</fullName>
    </submittedName>
</protein>
<name>A0ABV4BSR0_9CLOT</name>
<proteinExistence type="predicted"/>
<reference evidence="2 3" key="1">
    <citation type="submission" date="2024-08" db="EMBL/GenBank/DDBJ databases">
        <title>Clostridium lapicellarii sp. nov., and Clostridium renhuaiense sp. nov., two species isolated from the mud in a fermentation cellar used for producing sauce-flavour Chinese liquors.</title>
        <authorList>
            <person name="Yang F."/>
            <person name="Wang H."/>
            <person name="Chen L.Q."/>
            <person name="Zhou N."/>
            <person name="Lu J.J."/>
            <person name="Pu X.X."/>
            <person name="Wan B."/>
            <person name="Wang L."/>
            <person name="Liu S.J."/>
        </authorList>
    </citation>
    <scope>NUCLEOTIDE SEQUENCE [LARGE SCALE GENOMIC DNA]</scope>
    <source>
        <strain evidence="2 3">MT-5</strain>
    </source>
</reference>
<evidence type="ECO:0000313" key="2">
    <source>
        <dbReference type="EMBL" id="MEY8001832.1"/>
    </source>
</evidence>
<organism evidence="2 3">
    <name type="scientific">Clostridium moutaii</name>
    <dbReference type="NCBI Taxonomy" id="3240932"/>
    <lineage>
        <taxon>Bacteria</taxon>
        <taxon>Bacillati</taxon>
        <taxon>Bacillota</taxon>
        <taxon>Clostridia</taxon>
        <taxon>Eubacteriales</taxon>
        <taxon>Clostridiaceae</taxon>
        <taxon>Clostridium</taxon>
    </lineage>
</organism>
<evidence type="ECO:0000259" key="1">
    <source>
        <dbReference type="Pfam" id="PF12986"/>
    </source>
</evidence>
<dbReference type="EMBL" id="JBGEWD010000026">
    <property type="protein sequence ID" value="MEY8001832.1"/>
    <property type="molecule type" value="Genomic_DNA"/>
</dbReference>
<sequence>MKKNNIFITGYAKLPKGITATEIYNEIVIGIIINRCSGEIQDVECSFVTDTAKKYAKNLLIGKNLNNVKEIVEDIEDNYFGMAKKSFIAVLINCYERYKIIMNKEN</sequence>